<dbReference type="InterPro" id="IPR016032">
    <property type="entry name" value="Sig_transdc_resp-reg_C-effctor"/>
</dbReference>
<dbReference type="PROSITE" id="PS50043">
    <property type="entry name" value="HTH_LUXR_2"/>
    <property type="match status" value="1"/>
</dbReference>
<dbReference type="GO" id="GO:0006355">
    <property type="term" value="P:regulation of DNA-templated transcription"/>
    <property type="evidence" value="ECO:0007669"/>
    <property type="project" value="InterPro"/>
</dbReference>
<dbReference type="CDD" id="cd06170">
    <property type="entry name" value="LuxR_C_like"/>
    <property type="match status" value="1"/>
</dbReference>
<dbReference type="Gene3D" id="1.10.10.10">
    <property type="entry name" value="Winged helix-like DNA-binding domain superfamily/Winged helix DNA-binding domain"/>
    <property type="match status" value="1"/>
</dbReference>
<comment type="caution">
    <text evidence="2">The sequence shown here is derived from an EMBL/GenBank/DDBJ whole genome shotgun (WGS) entry which is preliminary data.</text>
</comment>
<dbReference type="AlphaFoldDB" id="A0A2V4NY72"/>
<dbReference type="InterPro" id="IPR051797">
    <property type="entry name" value="TrmB-like"/>
</dbReference>
<dbReference type="EMBL" id="PYBW01000145">
    <property type="protein sequence ID" value="PYC67821.1"/>
    <property type="molecule type" value="Genomic_DNA"/>
</dbReference>
<protein>
    <submittedName>
        <fullName evidence="2">Helix-turn-helix transcriptional regulator</fullName>
    </submittedName>
</protein>
<gene>
    <name evidence="2" type="ORF">C7C46_29985</name>
</gene>
<evidence type="ECO:0000313" key="3">
    <source>
        <dbReference type="Proteomes" id="UP000248039"/>
    </source>
</evidence>
<accession>A0A2V4NY72</accession>
<keyword evidence="3" id="KW-1185">Reference proteome</keyword>
<reference evidence="2 3" key="1">
    <citation type="submission" date="2018-03" db="EMBL/GenBank/DDBJ databases">
        <title>Bioinformatic expansion and discovery of thiopeptide antibiotics.</title>
        <authorList>
            <person name="Schwalen C.J."/>
            <person name="Hudson G.A."/>
            <person name="Mitchell D.A."/>
        </authorList>
    </citation>
    <scope>NUCLEOTIDE SEQUENCE [LARGE SCALE GENOMIC DNA]</scope>
    <source>
        <strain evidence="2 3">ATCC 21389</strain>
    </source>
</reference>
<dbReference type="SUPFAM" id="SSF46894">
    <property type="entry name" value="C-terminal effector domain of the bipartite response regulators"/>
    <property type="match status" value="1"/>
</dbReference>
<dbReference type="RefSeq" id="WP_110673082.1">
    <property type="nucleotide sequence ID" value="NZ_PYBW01000145.1"/>
</dbReference>
<name>A0A2V4NY72_9ACTN</name>
<organism evidence="2 3">
    <name type="scientific">Streptomyces tateyamensis</name>
    <dbReference type="NCBI Taxonomy" id="565073"/>
    <lineage>
        <taxon>Bacteria</taxon>
        <taxon>Bacillati</taxon>
        <taxon>Actinomycetota</taxon>
        <taxon>Actinomycetes</taxon>
        <taxon>Kitasatosporales</taxon>
        <taxon>Streptomycetaceae</taxon>
        <taxon>Streptomyces</taxon>
    </lineage>
</organism>
<dbReference type="InterPro" id="IPR036388">
    <property type="entry name" value="WH-like_DNA-bd_sf"/>
</dbReference>
<dbReference type="GO" id="GO:0003677">
    <property type="term" value="F:DNA binding"/>
    <property type="evidence" value="ECO:0007669"/>
    <property type="project" value="InterPro"/>
</dbReference>
<dbReference type="PANTHER" id="PTHR34293:SF1">
    <property type="entry name" value="HTH-TYPE TRANSCRIPTIONAL REGULATOR TRMBL2"/>
    <property type="match status" value="1"/>
</dbReference>
<sequence>MLDLTCLGLTPAAVAVYRHLLEYPEQAGEVCHPETATALDLDYDTVCDALTELQQYLLLSQDEQGEHQLADPAIGIERLIEQRFTELNETLRRVAAARTAIGELSRAFELGRSRELPVEIERLEEPLAIEARLDNLAFFTTAELMWMHPQFGQAQIEAARAVDLRCLHRGLRVRAVVTRSAVADPLALAYLRELVGLGAEVRVSAQPLDQMVAFDRSTAVLPVSPVPHEEDRGYLVIRQPSLLASMVRLFEQIWAGAVGLAQLLEESAAERPTEVEREVLRILAEVDKDEVGARRMGVSLRTFRRHVAELMQRLDAGNRFHAALLAKERGWI</sequence>
<evidence type="ECO:0000259" key="1">
    <source>
        <dbReference type="PROSITE" id="PS50043"/>
    </source>
</evidence>
<dbReference type="SMART" id="SM00421">
    <property type="entry name" value="HTH_LUXR"/>
    <property type="match status" value="1"/>
</dbReference>
<dbReference type="InterPro" id="IPR000792">
    <property type="entry name" value="Tscrpt_reg_LuxR_C"/>
</dbReference>
<dbReference type="OrthoDB" id="4266042at2"/>
<dbReference type="Proteomes" id="UP000248039">
    <property type="component" value="Unassembled WGS sequence"/>
</dbReference>
<evidence type="ECO:0000313" key="2">
    <source>
        <dbReference type="EMBL" id="PYC67821.1"/>
    </source>
</evidence>
<dbReference type="PANTHER" id="PTHR34293">
    <property type="entry name" value="HTH-TYPE TRANSCRIPTIONAL REGULATOR TRMBL2"/>
    <property type="match status" value="1"/>
</dbReference>
<feature type="domain" description="HTH luxR-type" evidence="1">
    <location>
        <begin position="265"/>
        <end position="330"/>
    </location>
</feature>
<proteinExistence type="predicted"/>